<dbReference type="AlphaFoldDB" id="A0A381XCH7"/>
<proteinExistence type="predicted"/>
<accession>A0A381XCH7</accession>
<dbReference type="EMBL" id="UINC01014522">
    <property type="protein sequence ID" value="SVA61887.1"/>
    <property type="molecule type" value="Genomic_DNA"/>
</dbReference>
<protein>
    <submittedName>
        <fullName evidence="1">Uncharacterized protein</fullName>
    </submittedName>
</protein>
<gene>
    <name evidence="1" type="ORF">METZ01_LOCUS114741</name>
</gene>
<evidence type="ECO:0000313" key="1">
    <source>
        <dbReference type="EMBL" id="SVA61887.1"/>
    </source>
</evidence>
<organism evidence="1">
    <name type="scientific">marine metagenome</name>
    <dbReference type="NCBI Taxonomy" id="408172"/>
    <lineage>
        <taxon>unclassified sequences</taxon>
        <taxon>metagenomes</taxon>
        <taxon>ecological metagenomes</taxon>
    </lineage>
</organism>
<reference evidence="1" key="1">
    <citation type="submission" date="2018-05" db="EMBL/GenBank/DDBJ databases">
        <authorList>
            <person name="Lanie J.A."/>
            <person name="Ng W.-L."/>
            <person name="Kazmierczak K.M."/>
            <person name="Andrzejewski T.M."/>
            <person name="Davidsen T.M."/>
            <person name="Wayne K.J."/>
            <person name="Tettelin H."/>
            <person name="Glass J.I."/>
            <person name="Rusch D."/>
            <person name="Podicherti R."/>
            <person name="Tsui H.-C.T."/>
            <person name="Winkler M.E."/>
        </authorList>
    </citation>
    <scope>NUCLEOTIDE SEQUENCE</scope>
</reference>
<name>A0A381XCH7_9ZZZZ</name>
<sequence length="275" mass="32330">MSNSFKFSEKKRKGHNSITLDRKHKEVINKFNSLEKSLPKKEINLFTLQEEYKTLCKSANTSITDDDIEKKFELKDKIVALEKEIDEIKNGTDKIDYYLDTLDLISKYYNKVSINEKKKKGKKEKKTVNFFNCAKKDNQNMTKFVNKTNKFNRSDLLDEYLSIIDENYSGKYEYNENESYCYKCDCEKTLIHAEALYVCQKCGEAAFTVIDSERPSYKEPPSEISYFAYKRINNCEECENSKLNYNIQNIIIIVQKQNWGGNAPNYRIFISLTMN</sequence>